<dbReference type="Gene3D" id="3.40.30.10">
    <property type="entry name" value="Glutaredoxin"/>
    <property type="match status" value="1"/>
</dbReference>
<dbReference type="SUPFAM" id="SSF52833">
    <property type="entry name" value="Thioredoxin-like"/>
    <property type="match status" value="1"/>
</dbReference>
<evidence type="ECO:0000313" key="3">
    <source>
        <dbReference type="EMBL" id="MEN9062462.1"/>
    </source>
</evidence>
<dbReference type="PANTHER" id="PTHR44051:SF9">
    <property type="entry name" value="GLUTATHIONE S-TRANSFERASE 1"/>
    <property type="match status" value="1"/>
</dbReference>
<accession>A0AAW9SRW5</accession>
<dbReference type="Pfam" id="PF13417">
    <property type="entry name" value="GST_N_3"/>
    <property type="match status" value="1"/>
</dbReference>
<sequence>MAGPARLRGAEGGAMMRLHHVQYGRSFRVLWLYEEIGEAVLGPLEIVEHRIGSKEMRESDLPRLSPAVRIPAIELDGLEMSESGAIVQHLCETCAPALDRTGWRCGAARLPAVDPFRRDAGQSCREPQPADGLPAPPAKPSPVVVKLTVARLRQTVAGMEARLGAGYLLPSGFSGADVMMGFNLFAIPYFVDLAPFPKVRAYKALLETRAAHRRACAREGAQRFYTQDFYPVPEA</sequence>
<reference evidence="3 4" key="1">
    <citation type="submission" date="2024-05" db="EMBL/GenBank/DDBJ databases">
        <title>Genome sequence of Ponticoccus litoralis KCCM 90028.</title>
        <authorList>
            <person name="Kim J.M."/>
            <person name="Lee J.K."/>
            <person name="Choi B.J."/>
            <person name="Bayburt H."/>
            <person name="Baek J.H."/>
            <person name="Jeon C.O."/>
        </authorList>
    </citation>
    <scope>NUCLEOTIDE SEQUENCE [LARGE SCALE GENOMIC DNA]</scope>
    <source>
        <strain evidence="3 4">KCCM 90028</strain>
    </source>
</reference>
<keyword evidence="4" id="KW-1185">Reference proteome</keyword>
<dbReference type="AlphaFoldDB" id="A0AAW9SRW5"/>
<gene>
    <name evidence="3" type="ORF">ABFB10_17180</name>
</gene>
<dbReference type="InterPro" id="IPR036282">
    <property type="entry name" value="Glutathione-S-Trfase_C_sf"/>
</dbReference>
<dbReference type="InterPro" id="IPR004045">
    <property type="entry name" value="Glutathione_S-Trfase_N"/>
</dbReference>
<comment type="caution">
    <text evidence="3">The sequence shown here is derived from an EMBL/GenBank/DDBJ whole genome shotgun (WGS) entry which is preliminary data.</text>
</comment>
<feature type="region of interest" description="Disordered" evidence="1">
    <location>
        <begin position="118"/>
        <end position="137"/>
    </location>
</feature>
<dbReference type="CDD" id="cd03046">
    <property type="entry name" value="GST_N_GTT1_like"/>
    <property type="match status" value="1"/>
</dbReference>
<evidence type="ECO:0000256" key="1">
    <source>
        <dbReference type="SAM" id="MobiDB-lite"/>
    </source>
</evidence>
<proteinExistence type="predicted"/>
<evidence type="ECO:0000313" key="4">
    <source>
        <dbReference type="Proteomes" id="UP001428774"/>
    </source>
</evidence>
<dbReference type="SUPFAM" id="SSF47616">
    <property type="entry name" value="GST C-terminal domain-like"/>
    <property type="match status" value="1"/>
</dbReference>
<dbReference type="Gene3D" id="1.20.1050.10">
    <property type="match status" value="1"/>
</dbReference>
<dbReference type="Proteomes" id="UP001428774">
    <property type="component" value="Unassembled WGS sequence"/>
</dbReference>
<dbReference type="InterPro" id="IPR036249">
    <property type="entry name" value="Thioredoxin-like_sf"/>
</dbReference>
<protein>
    <submittedName>
        <fullName evidence="3">Glutathione S-transferase</fullName>
    </submittedName>
</protein>
<dbReference type="PANTHER" id="PTHR44051">
    <property type="entry name" value="GLUTATHIONE S-TRANSFERASE-RELATED"/>
    <property type="match status" value="1"/>
</dbReference>
<name>A0AAW9SRW5_9RHOB</name>
<feature type="domain" description="GST N-terminal" evidence="2">
    <location>
        <begin position="43"/>
        <end position="93"/>
    </location>
</feature>
<evidence type="ECO:0000259" key="2">
    <source>
        <dbReference type="Pfam" id="PF13417"/>
    </source>
</evidence>
<dbReference type="RefSeq" id="WP_347167431.1">
    <property type="nucleotide sequence ID" value="NZ_JBDNCH010000002.1"/>
</dbReference>
<organism evidence="3 4">
    <name type="scientific">Ponticoccus litoralis</name>
    <dbReference type="NCBI Taxonomy" id="422297"/>
    <lineage>
        <taxon>Bacteria</taxon>
        <taxon>Pseudomonadati</taxon>
        <taxon>Pseudomonadota</taxon>
        <taxon>Alphaproteobacteria</taxon>
        <taxon>Rhodobacterales</taxon>
        <taxon>Roseobacteraceae</taxon>
        <taxon>Ponticoccus</taxon>
    </lineage>
</organism>
<dbReference type="EMBL" id="JBDNCH010000002">
    <property type="protein sequence ID" value="MEN9062462.1"/>
    <property type="molecule type" value="Genomic_DNA"/>
</dbReference>